<reference evidence="3" key="1">
    <citation type="submission" date="2013-04" db="EMBL/GenBank/DDBJ databases">
        <authorList>
            <person name="Qu J."/>
            <person name="Murali S.C."/>
            <person name="Bandaranaike D."/>
            <person name="Bellair M."/>
            <person name="Blankenburg K."/>
            <person name="Chao H."/>
            <person name="Dinh H."/>
            <person name="Doddapaneni H."/>
            <person name="Downs B."/>
            <person name="Dugan-Rocha S."/>
            <person name="Elkadiri S."/>
            <person name="Gnanaolivu R.D."/>
            <person name="Hernandez B."/>
            <person name="Javaid M."/>
            <person name="Jayaseelan J.C."/>
            <person name="Lee S."/>
            <person name="Li M."/>
            <person name="Ming W."/>
            <person name="Munidasa M."/>
            <person name="Muniz J."/>
            <person name="Nguyen L."/>
            <person name="Ongeri F."/>
            <person name="Osuji N."/>
            <person name="Pu L.-L."/>
            <person name="Puazo M."/>
            <person name="Qu C."/>
            <person name="Quiroz J."/>
            <person name="Raj R."/>
            <person name="Weissenberger G."/>
            <person name="Xin Y."/>
            <person name="Zou X."/>
            <person name="Han Y."/>
            <person name="Richards S."/>
            <person name="Worley K."/>
            <person name="Muzny D."/>
            <person name="Gibbs R."/>
        </authorList>
    </citation>
    <scope>NUCLEOTIDE SEQUENCE</scope>
    <source>
        <strain evidence="3">Sampled in the wild</strain>
    </source>
</reference>
<dbReference type="EMBL" id="KZ308884">
    <property type="protein sequence ID" value="KAG8235174.1"/>
    <property type="molecule type" value="Genomic_DNA"/>
</dbReference>
<keyword evidence="4" id="KW-1185">Reference proteome</keyword>
<dbReference type="GO" id="GO:0008270">
    <property type="term" value="F:zinc ion binding"/>
    <property type="evidence" value="ECO:0007669"/>
    <property type="project" value="TreeGrafter"/>
</dbReference>
<dbReference type="GO" id="GO:0005615">
    <property type="term" value="C:extracellular space"/>
    <property type="evidence" value="ECO:0007669"/>
    <property type="project" value="TreeGrafter"/>
</dbReference>
<reference evidence="3" key="2">
    <citation type="submission" date="2017-10" db="EMBL/GenBank/DDBJ databases">
        <title>Ladona fulva Genome sequencing and assembly.</title>
        <authorList>
            <person name="Murali S."/>
            <person name="Richards S."/>
            <person name="Bandaranaike D."/>
            <person name="Bellair M."/>
            <person name="Blankenburg K."/>
            <person name="Chao H."/>
            <person name="Dinh H."/>
            <person name="Doddapaneni H."/>
            <person name="Dugan-Rocha S."/>
            <person name="Elkadiri S."/>
            <person name="Gnanaolivu R."/>
            <person name="Hernandez B."/>
            <person name="Skinner E."/>
            <person name="Javaid M."/>
            <person name="Lee S."/>
            <person name="Li M."/>
            <person name="Ming W."/>
            <person name="Munidasa M."/>
            <person name="Muniz J."/>
            <person name="Nguyen L."/>
            <person name="Hughes D."/>
            <person name="Osuji N."/>
            <person name="Pu L.-L."/>
            <person name="Puazo M."/>
            <person name="Qu C."/>
            <person name="Quiroz J."/>
            <person name="Raj R."/>
            <person name="Weissenberger G."/>
            <person name="Xin Y."/>
            <person name="Zou X."/>
            <person name="Han Y."/>
            <person name="Worley K."/>
            <person name="Muzny D."/>
            <person name="Gibbs R."/>
        </authorList>
    </citation>
    <scope>NUCLEOTIDE SEQUENCE</scope>
    <source>
        <strain evidence="3">Sampled in the wild</strain>
    </source>
</reference>
<dbReference type="GO" id="GO:0043171">
    <property type="term" value="P:peptide catabolic process"/>
    <property type="evidence" value="ECO:0007669"/>
    <property type="project" value="TreeGrafter"/>
</dbReference>
<comment type="caution">
    <text evidence="3">The sequence shown here is derived from an EMBL/GenBank/DDBJ whole genome shotgun (WGS) entry which is preliminary data.</text>
</comment>
<name>A0A8K0P934_LADFU</name>
<evidence type="ECO:0000313" key="3">
    <source>
        <dbReference type="EMBL" id="KAG8235174.1"/>
    </source>
</evidence>
<dbReference type="GO" id="GO:0006508">
    <property type="term" value="P:proteolysis"/>
    <property type="evidence" value="ECO:0007669"/>
    <property type="project" value="TreeGrafter"/>
</dbReference>
<evidence type="ECO:0000313" key="4">
    <source>
        <dbReference type="Proteomes" id="UP000792457"/>
    </source>
</evidence>
<comment type="similarity">
    <text evidence="1">Belongs to the peptidase M1 family.</text>
</comment>
<dbReference type="GO" id="GO:0005737">
    <property type="term" value="C:cytoplasm"/>
    <property type="evidence" value="ECO:0007669"/>
    <property type="project" value="TreeGrafter"/>
</dbReference>
<feature type="domain" description="ERAP1-like C-terminal" evidence="2">
    <location>
        <begin position="2"/>
        <end position="246"/>
    </location>
</feature>
<dbReference type="InterPro" id="IPR024571">
    <property type="entry name" value="ERAP1-like_C_dom"/>
</dbReference>
<protein>
    <recommendedName>
        <fullName evidence="2">ERAP1-like C-terminal domain-containing protein</fullName>
    </recommendedName>
</protein>
<sequence>MSFLDEMLTNSPIYDDFKELMLSISRKLVESVGWEDSNKESDHVKSLTRYYALRWSCQWGDENCIDEAKKRFSQWKEAYESNNEANYWIAPDLREVVYCNGIRYGSTSEWEFAWQRYLDSNVAKERDVLLDSLGCTREMPLLEKYLGMLLNSSSGISNLDGRIVFTTMTNNPLGSSLLFDSLKNKWDDIWKLKGSNLPELTDLIVSSTKYMTTPEQLAQLKQFWEDHQGHLGPMRKSFKRAIDKVQANVKWMERGYEEVKAWIESQK</sequence>
<gene>
    <name evidence="3" type="ORF">J437_LFUL015480</name>
</gene>
<dbReference type="GO" id="GO:0042277">
    <property type="term" value="F:peptide binding"/>
    <property type="evidence" value="ECO:0007669"/>
    <property type="project" value="TreeGrafter"/>
</dbReference>
<proteinExistence type="inferred from homology"/>
<dbReference type="GO" id="GO:0016020">
    <property type="term" value="C:membrane"/>
    <property type="evidence" value="ECO:0007669"/>
    <property type="project" value="TreeGrafter"/>
</dbReference>
<dbReference type="Pfam" id="PF11838">
    <property type="entry name" value="ERAP1_C"/>
    <property type="match status" value="1"/>
</dbReference>
<accession>A0A8K0P934</accession>
<dbReference type="OrthoDB" id="510539at2759"/>
<evidence type="ECO:0000256" key="1">
    <source>
        <dbReference type="ARBA" id="ARBA00010136"/>
    </source>
</evidence>
<dbReference type="GO" id="GO:0070006">
    <property type="term" value="F:metalloaminopeptidase activity"/>
    <property type="evidence" value="ECO:0007669"/>
    <property type="project" value="TreeGrafter"/>
</dbReference>
<dbReference type="AlphaFoldDB" id="A0A8K0P934"/>
<dbReference type="InterPro" id="IPR050344">
    <property type="entry name" value="Peptidase_M1_aminopeptidases"/>
</dbReference>
<organism evidence="3 4">
    <name type="scientific">Ladona fulva</name>
    <name type="common">Scarce chaser dragonfly</name>
    <name type="synonym">Libellula fulva</name>
    <dbReference type="NCBI Taxonomy" id="123851"/>
    <lineage>
        <taxon>Eukaryota</taxon>
        <taxon>Metazoa</taxon>
        <taxon>Ecdysozoa</taxon>
        <taxon>Arthropoda</taxon>
        <taxon>Hexapoda</taxon>
        <taxon>Insecta</taxon>
        <taxon>Pterygota</taxon>
        <taxon>Palaeoptera</taxon>
        <taxon>Odonata</taxon>
        <taxon>Epiprocta</taxon>
        <taxon>Anisoptera</taxon>
        <taxon>Libelluloidea</taxon>
        <taxon>Libellulidae</taxon>
        <taxon>Ladona</taxon>
    </lineage>
</organism>
<dbReference type="PANTHER" id="PTHR11533">
    <property type="entry name" value="PROTEASE M1 ZINC METALLOPROTEASE"/>
    <property type="match status" value="1"/>
</dbReference>
<dbReference type="Gene3D" id="1.25.50.20">
    <property type="match status" value="1"/>
</dbReference>
<dbReference type="Proteomes" id="UP000792457">
    <property type="component" value="Unassembled WGS sequence"/>
</dbReference>
<dbReference type="PANTHER" id="PTHR11533:SF294">
    <property type="entry name" value="THYROTROPIN-RELEASING HORMONE-DEGRADING ECTOENZYME"/>
    <property type="match status" value="1"/>
</dbReference>
<evidence type="ECO:0000259" key="2">
    <source>
        <dbReference type="Pfam" id="PF11838"/>
    </source>
</evidence>